<evidence type="ECO:0000256" key="1">
    <source>
        <dbReference type="ARBA" id="ARBA00004141"/>
    </source>
</evidence>
<dbReference type="Proteomes" id="UP001152607">
    <property type="component" value="Unassembled WGS sequence"/>
</dbReference>
<keyword evidence="4 7" id="KW-0472">Membrane</keyword>
<evidence type="ECO:0000256" key="4">
    <source>
        <dbReference type="ARBA" id="ARBA00023136"/>
    </source>
</evidence>
<dbReference type="GO" id="GO:0016020">
    <property type="term" value="C:membrane"/>
    <property type="evidence" value="ECO:0007669"/>
    <property type="project" value="UniProtKB-SubCell"/>
</dbReference>
<evidence type="ECO:0000256" key="2">
    <source>
        <dbReference type="ARBA" id="ARBA00022692"/>
    </source>
</evidence>
<feature type="transmembrane region" description="Helical" evidence="7">
    <location>
        <begin position="6"/>
        <end position="29"/>
    </location>
</feature>
<accession>A0A9W4U0W0</accession>
<dbReference type="Pfam" id="PF20684">
    <property type="entry name" value="Fung_rhodopsin"/>
    <property type="match status" value="1"/>
</dbReference>
<feature type="transmembrane region" description="Helical" evidence="7">
    <location>
        <begin position="122"/>
        <end position="145"/>
    </location>
</feature>
<evidence type="ECO:0000256" key="3">
    <source>
        <dbReference type="ARBA" id="ARBA00022989"/>
    </source>
</evidence>
<dbReference type="InterPro" id="IPR049326">
    <property type="entry name" value="Rhodopsin_dom_fungi"/>
</dbReference>
<protein>
    <recommendedName>
        <fullName evidence="8">Rhodopsin domain-containing protein</fullName>
    </recommendedName>
</protein>
<feature type="transmembrane region" description="Helical" evidence="7">
    <location>
        <begin position="205"/>
        <end position="227"/>
    </location>
</feature>
<feature type="domain" description="Rhodopsin" evidence="8">
    <location>
        <begin position="25"/>
        <end position="272"/>
    </location>
</feature>
<dbReference type="OrthoDB" id="5391602at2759"/>
<dbReference type="InterPro" id="IPR052337">
    <property type="entry name" value="SAT4-like"/>
</dbReference>
<evidence type="ECO:0000259" key="8">
    <source>
        <dbReference type="Pfam" id="PF20684"/>
    </source>
</evidence>
<feature type="transmembrane region" description="Helical" evidence="7">
    <location>
        <begin position="165"/>
        <end position="193"/>
    </location>
</feature>
<name>A0A9W4U0W0_9PLEO</name>
<evidence type="ECO:0000313" key="9">
    <source>
        <dbReference type="EMBL" id="CAI6235680.1"/>
    </source>
</evidence>
<reference evidence="9" key="1">
    <citation type="submission" date="2023-01" db="EMBL/GenBank/DDBJ databases">
        <authorList>
            <person name="Van Ghelder C."/>
            <person name="Rancurel C."/>
        </authorList>
    </citation>
    <scope>NUCLEOTIDE SEQUENCE</scope>
    <source>
        <strain evidence="9">CNCM I-4278</strain>
    </source>
</reference>
<feature type="region of interest" description="Disordered" evidence="6">
    <location>
        <begin position="299"/>
        <end position="335"/>
    </location>
</feature>
<comment type="subcellular location">
    <subcellularLocation>
        <location evidence="1">Membrane</location>
        <topology evidence="1">Multi-pass membrane protein</topology>
    </subcellularLocation>
</comment>
<dbReference type="AlphaFoldDB" id="A0A9W4U0W0"/>
<dbReference type="PANTHER" id="PTHR33048">
    <property type="entry name" value="PTH11-LIKE INTEGRAL MEMBRANE PROTEIN (AFU_ORTHOLOGUE AFUA_5G11245)"/>
    <property type="match status" value="1"/>
</dbReference>
<evidence type="ECO:0000256" key="5">
    <source>
        <dbReference type="ARBA" id="ARBA00038359"/>
    </source>
</evidence>
<evidence type="ECO:0000256" key="7">
    <source>
        <dbReference type="SAM" id="Phobius"/>
    </source>
</evidence>
<feature type="transmembrane region" description="Helical" evidence="7">
    <location>
        <begin position="49"/>
        <end position="70"/>
    </location>
</feature>
<comment type="caution">
    <text evidence="9">The sequence shown here is derived from an EMBL/GenBank/DDBJ whole genome shotgun (WGS) entry which is preliminary data.</text>
</comment>
<feature type="transmembrane region" description="Helical" evidence="7">
    <location>
        <begin position="247"/>
        <end position="267"/>
    </location>
</feature>
<organism evidence="9 10">
    <name type="scientific">Periconia digitata</name>
    <dbReference type="NCBI Taxonomy" id="1303443"/>
    <lineage>
        <taxon>Eukaryota</taxon>
        <taxon>Fungi</taxon>
        <taxon>Dikarya</taxon>
        <taxon>Ascomycota</taxon>
        <taxon>Pezizomycotina</taxon>
        <taxon>Dothideomycetes</taxon>
        <taxon>Pleosporomycetidae</taxon>
        <taxon>Pleosporales</taxon>
        <taxon>Massarineae</taxon>
        <taxon>Periconiaceae</taxon>
        <taxon>Periconia</taxon>
    </lineage>
</organism>
<keyword evidence="2 7" id="KW-0812">Transmembrane</keyword>
<comment type="similarity">
    <text evidence="5">Belongs to the SAT4 family.</text>
</comment>
<evidence type="ECO:0000313" key="10">
    <source>
        <dbReference type="Proteomes" id="UP001152607"/>
    </source>
</evidence>
<dbReference type="EMBL" id="CAOQHR010000001">
    <property type="protein sequence ID" value="CAI6235680.1"/>
    <property type="molecule type" value="Genomic_DNA"/>
</dbReference>
<keyword evidence="10" id="KW-1185">Reference proteome</keyword>
<evidence type="ECO:0000256" key="6">
    <source>
        <dbReference type="SAM" id="MobiDB-lite"/>
    </source>
</evidence>
<feature type="transmembrane region" description="Helical" evidence="7">
    <location>
        <begin position="90"/>
        <end position="110"/>
    </location>
</feature>
<dbReference type="PANTHER" id="PTHR33048:SF134">
    <property type="entry name" value="INTEGRAL MEMBRANE PROTEIN"/>
    <property type="match status" value="1"/>
</dbReference>
<gene>
    <name evidence="9" type="ORF">PDIGIT_LOCUS389</name>
</gene>
<proteinExistence type="inferred from homology"/>
<keyword evidence="3 7" id="KW-1133">Transmembrane helix</keyword>
<sequence length="335" mass="36951">MAFSVQHVRAIAITLPIIATLAVAARFYVRKLKKAKYGADDWTILTSLILTWALTGIVLRGTVIGVYGGYHPPTARVDAGMIVMTKFHFSLWLMAIACVGMIKISVLLLYRRVFFAERIFYIYCTCLCVAVALWATGFFFARVFMCGKDVSLFWKGFAIYKRKCVIYPISNGFGISDIITDALVVISPIPIVWRLRLPKLQRAGVVGMFALGFLSTAAGAARGYIVLSANHEARKIPVHPVVLGTNVAVWSVIEITMAVIAACLVTLRPLVSGEHVKVLTRRIKSAISLLLLRSSSSRLSRDGSTDLRNGEDSDSNQHHDKEQYFESGSESSARV</sequence>
<feature type="compositionally biased region" description="Basic and acidic residues" evidence="6">
    <location>
        <begin position="299"/>
        <end position="324"/>
    </location>
</feature>
<feature type="compositionally biased region" description="Polar residues" evidence="6">
    <location>
        <begin position="326"/>
        <end position="335"/>
    </location>
</feature>